<protein>
    <recommendedName>
        <fullName evidence="4">Tetratricopeptide repeat protein</fullName>
    </recommendedName>
</protein>
<gene>
    <name evidence="2" type="ORF">TEHN7118_1900</name>
</gene>
<dbReference type="RefSeq" id="WP_103103648.1">
    <property type="nucleotide sequence ID" value="NZ_BDEC01000096.1"/>
</dbReference>
<name>A0A2H6CVU0_TETHA</name>
<proteinExistence type="predicted"/>
<evidence type="ECO:0000256" key="1">
    <source>
        <dbReference type="SAM" id="Coils"/>
    </source>
</evidence>
<feature type="coiled-coil region" evidence="1">
    <location>
        <begin position="103"/>
        <end position="130"/>
    </location>
</feature>
<keyword evidence="1" id="KW-0175">Coiled coil</keyword>
<dbReference type="EMBL" id="BDEC01000096">
    <property type="protein sequence ID" value="GBD69094.1"/>
    <property type="molecule type" value="Genomic_DNA"/>
</dbReference>
<organism evidence="2 3">
    <name type="scientific">Tetragenococcus halophilus subsp. halophilus</name>
    <dbReference type="NCBI Taxonomy" id="1513897"/>
    <lineage>
        <taxon>Bacteria</taxon>
        <taxon>Bacillati</taxon>
        <taxon>Bacillota</taxon>
        <taxon>Bacilli</taxon>
        <taxon>Lactobacillales</taxon>
        <taxon>Enterococcaceae</taxon>
        <taxon>Tetragenococcus</taxon>
    </lineage>
</organism>
<reference evidence="2 3" key="1">
    <citation type="submission" date="2016-05" db="EMBL/GenBank/DDBJ databases">
        <title>Whole genome sequencing of Tetragenococcus halophilus subsp. halophilus NISL 7118.</title>
        <authorList>
            <person name="Shiwa Y."/>
            <person name="Nishimura I."/>
            <person name="Yoshikawa H."/>
            <person name="Koyama Y."/>
            <person name="Oguma T."/>
        </authorList>
    </citation>
    <scope>NUCLEOTIDE SEQUENCE [LARGE SCALE GENOMIC DNA]</scope>
    <source>
        <strain evidence="2 3">NISL 7118</strain>
    </source>
</reference>
<accession>A0A2H6CVU0</accession>
<sequence length="307" mass="35639">MADIINFPDESKRLLESANKKMQNQDYLAAKKDFEQLYQQNPTYTYAKKLVRVLQYLDDYTQALALANEHFNAFINDADGFVRYFHLLLLDTQFLTAHKLLFYEKKQDQFSALKEELTQLENAQSLLSDDLKMAKSRHLASLDKMQQPIAPKDWQELIKGISLSDFLMICQKYLKNAQNPFIPPKLVEELVKDGATEEVIIDDKKVDLSELPLPEDAEVLDKTIAVIEEEVQDNPQLEALIISEVKAHFALLYPFLPDKKYARDWAQSYILEYKAMFGEDISTGQLDNYAKIQEKKKKIRQIYQKLG</sequence>
<comment type="caution">
    <text evidence="2">The sequence shown here is derived from an EMBL/GenBank/DDBJ whole genome shotgun (WGS) entry which is preliminary data.</text>
</comment>
<evidence type="ECO:0008006" key="4">
    <source>
        <dbReference type="Google" id="ProtNLM"/>
    </source>
</evidence>
<keyword evidence="3" id="KW-1185">Reference proteome</keyword>
<evidence type="ECO:0000313" key="3">
    <source>
        <dbReference type="Proteomes" id="UP000236214"/>
    </source>
</evidence>
<dbReference type="Proteomes" id="UP000236214">
    <property type="component" value="Unassembled WGS sequence"/>
</dbReference>
<evidence type="ECO:0000313" key="2">
    <source>
        <dbReference type="EMBL" id="GBD69094.1"/>
    </source>
</evidence>
<dbReference type="AlphaFoldDB" id="A0A2H6CVU0"/>